<feature type="domain" description="FAD-binding" evidence="1">
    <location>
        <begin position="3"/>
        <end position="291"/>
    </location>
</feature>
<dbReference type="PANTHER" id="PTHR42685">
    <property type="entry name" value="GERANYLGERANYL DIPHOSPHATE REDUCTASE"/>
    <property type="match status" value="1"/>
</dbReference>
<proteinExistence type="predicted"/>
<dbReference type="SUPFAM" id="SSF51905">
    <property type="entry name" value="FAD/NAD(P)-binding domain"/>
    <property type="match status" value="1"/>
</dbReference>
<protein>
    <submittedName>
        <fullName evidence="2">FAD-dependent oxidoreductase</fullName>
    </submittedName>
</protein>
<dbReference type="AlphaFoldDB" id="A0A6N8J524"/>
<evidence type="ECO:0000259" key="1">
    <source>
        <dbReference type="Pfam" id="PF01494"/>
    </source>
</evidence>
<name>A0A6N8J524_9BACT</name>
<dbReference type="Gene3D" id="3.50.50.60">
    <property type="entry name" value="FAD/NAD(P)-binding domain"/>
    <property type="match status" value="1"/>
</dbReference>
<dbReference type="PANTHER" id="PTHR42685:SF22">
    <property type="entry name" value="CONDITIONED MEDIUM FACTOR RECEPTOR 1"/>
    <property type="match status" value="1"/>
</dbReference>
<accession>A0A6N8J524</accession>
<dbReference type="InterPro" id="IPR002938">
    <property type="entry name" value="FAD-bd"/>
</dbReference>
<evidence type="ECO:0000313" key="3">
    <source>
        <dbReference type="Proteomes" id="UP000468388"/>
    </source>
</evidence>
<reference evidence="2 3" key="1">
    <citation type="submission" date="2019-12" db="EMBL/GenBank/DDBJ databases">
        <title>The draft genomic sequence of strain Chitinophaga oryziterrae JCM 16595.</title>
        <authorList>
            <person name="Zhang X."/>
        </authorList>
    </citation>
    <scope>NUCLEOTIDE SEQUENCE [LARGE SCALE GENOMIC DNA]</scope>
    <source>
        <strain evidence="2 3">JCM 16595</strain>
    </source>
</reference>
<dbReference type="PRINTS" id="PR00420">
    <property type="entry name" value="RNGMNOXGNASE"/>
</dbReference>
<dbReference type="GO" id="GO:0071949">
    <property type="term" value="F:FAD binding"/>
    <property type="evidence" value="ECO:0007669"/>
    <property type="project" value="InterPro"/>
</dbReference>
<dbReference type="RefSeq" id="WP_157298988.1">
    <property type="nucleotide sequence ID" value="NZ_BAAAZB010000005.1"/>
</dbReference>
<dbReference type="OrthoDB" id="1142316at2"/>
<dbReference type="Pfam" id="PF01494">
    <property type="entry name" value="FAD_binding_3"/>
    <property type="match status" value="1"/>
</dbReference>
<keyword evidence="3" id="KW-1185">Reference proteome</keyword>
<sequence length="374" mass="41636">MRDVIIAGGGLAGLTSAIHLSRAGLHVTVVEKHPYPRHKVCGEYISNEVLPYLQWLGADPAVLQPAQINRVSISAITGKMVETILPMGGFGISRYTFDQFLMQQAVNNGCELLEDTVTDILFEDNSFNVSTAENGLLKARFVLGAYGKRAILDQQLKRSFLQERSPWLAVKGHYKGGFPDGLVALHNFSGGYCGVSKVENDIINICYLVNYNTFKQYKNIDTHREQVLYRNKHLKEVFENSEPIFDRPLTISQVSFAAKEKVDQHILMTGDTAGLIHPLCGNGMAMAIHSAKIASEEVLDFFTTNSPSRNTLENNYIKNWNNAFGKRIAAGKLLSALFRKHRLSTAIMKGLVLFPMLLPVIIRQTHGKELNVTD</sequence>
<dbReference type="InterPro" id="IPR036188">
    <property type="entry name" value="FAD/NAD-bd_sf"/>
</dbReference>
<dbReference type="InterPro" id="IPR050407">
    <property type="entry name" value="Geranylgeranyl_reductase"/>
</dbReference>
<evidence type="ECO:0000313" key="2">
    <source>
        <dbReference type="EMBL" id="MVT40355.1"/>
    </source>
</evidence>
<gene>
    <name evidence="2" type="ORF">GO495_07160</name>
</gene>
<dbReference type="EMBL" id="WRXO01000001">
    <property type="protein sequence ID" value="MVT40355.1"/>
    <property type="molecule type" value="Genomic_DNA"/>
</dbReference>
<organism evidence="2 3">
    <name type="scientific">Chitinophaga oryziterrae</name>
    <dbReference type="NCBI Taxonomy" id="1031224"/>
    <lineage>
        <taxon>Bacteria</taxon>
        <taxon>Pseudomonadati</taxon>
        <taxon>Bacteroidota</taxon>
        <taxon>Chitinophagia</taxon>
        <taxon>Chitinophagales</taxon>
        <taxon>Chitinophagaceae</taxon>
        <taxon>Chitinophaga</taxon>
    </lineage>
</organism>
<dbReference type="Proteomes" id="UP000468388">
    <property type="component" value="Unassembled WGS sequence"/>
</dbReference>
<comment type="caution">
    <text evidence="2">The sequence shown here is derived from an EMBL/GenBank/DDBJ whole genome shotgun (WGS) entry which is preliminary data.</text>
</comment>